<dbReference type="RefSeq" id="WP_160835475.1">
    <property type="nucleotide sequence ID" value="NZ_JAIVAK010000007.1"/>
</dbReference>
<gene>
    <name evidence="2" type="ORF">GLW04_04055</name>
</gene>
<reference evidence="2 3" key="1">
    <citation type="submission" date="2019-11" db="EMBL/GenBank/DDBJ databases">
        <title>Genome sequences of 17 halophilic strains isolated from different environments.</title>
        <authorList>
            <person name="Furrow R.E."/>
        </authorList>
    </citation>
    <scope>NUCLEOTIDE SEQUENCE [LARGE SCALE GENOMIC DNA]</scope>
    <source>
        <strain evidence="2 3">22511_23_Filter</strain>
    </source>
</reference>
<dbReference type="Proteomes" id="UP000460949">
    <property type="component" value="Unassembled WGS sequence"/>
</dbReference>
<protein>
    <recommendedName>
        <fullName evidence="4">YtxH domain-containing protein</fullName>
    </recommendedName>
</protein>
<feature type="compositionally biased region" description="Basic and acidic residues" evidence="1">
    <location>
        <begin position="43"/>
        <end position="53"/>
    </location>
</feature>
<dbReference type="AlphaFoldDB" id="A0A845DQ83"/>
<evidence type="ECO:0008006" key="4">
    <source>
        <dbReference type="Google" id="ProtNLM"/>
    </source>
</evidence>
<dbReference type="EMBL" id="WMET01000001">
    <property type="protein sequence ID" value="MYL19049.1"/>
    <property type="molecule type" value="Genomic_DNA"/>
</dbReference>
<organism evidence="2 3">
    <name type="scientific">Halobacillus litoralis</name>
    <dbReference type="NCBI Taxonomy" id="45668"/>
    <lineage>
        <taxon>Bacteria</taxon>
        <taxon>Bacillati</taxon>
        <taxon>Bacillota</taxon>
        <taxon>Bacilli</taxon>
        <taxon>Bacillales</taxon>
        <taxon>Bacillaceae</taxon>
        <taxon>Halobacillus</taxon>
    </lineage>
</organism>
<feature type="region of interest" description="Disordered" evidence="1">
    <location>
        <begin position="32"/>
        <end position="53"/>
    </location>
</feature>
<comment type="caution">
    <text evidence="2">The sequence shown here is derived from an EMBL/GenBank/DDBJ whole genome shotgun (WGS) entry which is preliminary data.</text>
</comment>
<name>A0A845DQ83_9BACI</name>
<dbReference type="OrthoDB" id="2390014at2"/>
<evidence type="ECO:0000313" key="3">
    <source>
        <dbReference type="Proteomes" id="UP000460949"/>
    </source>
</evidence>
<sequence length="94" mass="10556">MRKRWMVTAAGALAGGVAAYFLKDGDNRQKVKDKAGSLQNRWKKGDDMPIEEAGKPETADLENSKMVNEGSQFGVQYYNELTEKEREILEKSNS</sequence>
<proteinExistence type="predicted"/>
<evidence type="ECO:0000313" key="2">
    <source>
        <dbReference type="EMBL" id="MYL19049.1"/>
    </source>
</evidence>
<evidence type="ECO:0000256" key="1">
    <source>
        <dbReference type="SAM" id="MobiDB-lite"/>
    </source>
</evidence>
<accession>A0A845DQ83</accession>